<comment type="catalytic activity">
    <reaction evidence="11">
        <text>L-threonyl-[protein] + ATP = O-phospho-L-threonyl-[protein] + ADP + H(+)</text>
        <dbReference type="Rhea" id="RHEA:46608"/>
        <dbReference type="Rhea" id="RHEA-COMP:11060"/>
        <dbReference type="Rhea" id="RHEA-COMP:11605"/>
        <dbReference type="ChEBI" id="CHEBI:15378"/>
        <dbReference type="ChEBI" id="CHEBI:30013"/>
        <dbReference type="ChEBI" id="CHEBI:30616"/>
        <dbReference type="ChEBI" id="CHEBI:61977"/>
        <dbReference type="ChEBI" id="CHEBI:456216"/>
        <dbReference type="EC" id="2.7.12.1"/>
    </reaction>
</comment>
<accession>A0AAF3EK84</accession>
<evidence type="ECO:0000256" key="8">
    <source>
        <dbReference type="ARBA" id="ARBA00022840"/>
    </source>
</evidence>
<evidence type="ECO:0000256" key="6">
    <source>
        <dbReference type="ARBA" id="ARBA00022741"/>
    </source>
</evidence>
<evidence type="ECO:0000256" key="3">
    <source>
        <dbReference type="ARBA" id="ARBA00013203"/>
    </source>
</evidence>
<protein>
    <recommendedName>
        <fullName evidence="14">Dual specificity tyrosine-phosphorylation-regulated kinase mbk-1</fullName>
        <ecNumber evidence="3">2.7.12.1</ecNumber>
    </recommendedName>
    <alternativeName>
        <fullName evidence="15">Dual specificity Yak1-related kinase mbk-1</fullName>
    </alternativeName>
    <alternativeName>
        <fullName evidence="16">Minibrain Kinase 1</fullName>
    </alternativeName>
</protein>
<dbReference type="GO" id="GO:0005524">
    <property type="term" value="F:ATP binding"/>
    <property type="evidence" value="ECO:0007669"/>
    <property type="project" value="UniProtKB-UniRule"/>
</dbReference>
<evidence type="ECO:0000313" key="20">
    <source>
        <dbReference type="Proteomes" id="UP000887575"/>
    </source>
</evidence>
<dbReference type="PANTHER" id="PTHR24058:SF28">
    <property type="entry name" value="SERINE_THREONINE-PROTEIN KINASE MINIBRAIN"/>
    <property type="match status" value="1"/>
</dbReference>
<dbReference type="AlphaFoldDB" id="A0AAF3EK84"/>
<dbReference type="GO" id="GO:0005634">
    <property type="term" value="C:nucleus"/>
    <property type="evidence" value="ECO:0007669"/>
    <property type="project" value="UniProtKB-SubCell"/>
</dbReference>
<feature type="compositionally biased region" description="Polar residues" evidence="18">
    <location>
        <begin position="277"/>
        <end position="292"/>
    </location>
</feature>
<evidence type="ECO:0000256" key="2">
    <source>
        <dbReference type="ARBA" id="ARBA00008867"/>
    </source>
</evidence>
<evidence type="ECO:0000256" key="11">
    <source>
        <dbReference type="ARBA" id="ARBA00049308"/>
    </source>
</evidence>
<evidence type="ECO:0000259" key="19">
    <source>
        <dbReference type="PROSITE" id="PS50011"/>
    </source>
</evidence>
<feature type="region of interest" description="Disordered" evidence="18">
    <location>
        <begin position="705"/>
        <end position="794"/>
    </location>
</feature>
<comment type="subcellular location">
    <subcellularLocation>
        <location evidence="1">Nucleus</location>
    </subcellularLocation>
</comment>
<dbReference type="InterPro" id="IPR011009">
    <property type="entry name" value="Kinase-like_dom_sf"/>
</dbReference>
<dbReference type="SUPFAM" id="SSF56112">
    <property type="entry name" value="Protein kinase-like (PK-like)"/>
    <property type="match status" value="1"/>
</dbReference>
<dbReference type="GO" id="GO:0004674">
    <property type="term" value="F:protein serine/threonine kinase activity"/>
    <property type="evidence" value="ECO:0007669"/>
    <property type="project" value="UniProtKB-KW"/>
</dbReference>
<dbReference type="InterPro" id="IPR050494">
    <property type="entry name" value="Ser_Thr_dual-spec_kinase"/>
</dbReference>
<evidence type="ECO:0000256" key="15">
    <source>
        <dbReference type="ARBA" id="ARBA00077071"/>
    </source>
</evidence>
<evidence type="ECO:0000256" key="17">
    <source>
        <dbReference type="PROSITE-ProRule" id="PRU10141"/>
    </source>
</evidence>
<dbReference type="InterPro" id="IPR044131">
    <property type="entry name" value="PKc_DYR1A/1B"/>
</dbReference>
<evidence type="ECO:0000256" key="1">
    <source>
        <dbReference type="ARBA" id="ARBA00004123"/>
    </source>
</evidence>
<dbReference type="FunFam" id="3.30.200.20:FF:000087">
    <property type="entry name" value="Dual specificity tyrosine-phosphorylation-regulated kinase 1A"/>
    <property type="match status" value="1"/>
</dbReference>
<keyword evidence="7" id="KW-0418">Kinase</keyword>
<evidence type="ECO:0000256" key="14">
    <source>
        <dbReference type="ARBA" id="ARBA00070594"/>
    </source>
</evidence>
<keyword evidence="6 17" id="KW-0547">Nucleotide-binding</keyword>
<feature type="region of interest" description="Disordered" evidence="18">
    <location>
        <begin position="181"/>
        <end position="236"/>
    </location>
</feature>
<feature type="compositionally biased region" description="Polar residues" evidence="18">
    <location>
        <begin position="227"/>
        <end position="236"/>
    </location>
</feature>
<comment type="function">
    <text evidence="13">Possible role in the function of olfactory neurons.</text>
</comment>
<keyword evidence="5" id="KW-0808">Transferase</keyword>
<feature type="region of interest" description="Disordered" evidence="18">
    <location>
        <begin position="650"/>
        <end position="677"/>
    </location>
</feature>
<dbReference type="InterPro" id="IPR008271">
    <property type="entry name" value="Ser/Thr_kinase_AS"/>
</dbReference>
<keyword evidence="20" id="KW-1185">Reference proteome</keyword>
<dbReference type="SMART" id="SM00220">
    <property type="entry name" value="S_TKc"/>
    <property type="match status" value="1"/>
</dbReference>
<dbReference type="PROSITE" id="PS00107">
    <property type="entry name" value="PROTEIN_KINASE_ATP"/>
    <property type="match status" value="1"/>
</dbReference>
<feature type="compositionally biased region" description="Low complexity" evidence="18">
    <location>
        <begin position="656"/>
        <end position="673"/>
    </location>
</feature>
<reference evidence="21" key="1">
    <citation type="submission" date="2024-02" db="UniProtKB">
        <authorList>
            <consortium name="WormBaseParasite"/>
        </authorList>
    </citation>
    <scope>IDENTIFICATION</scope>
</reference>
<evidence type="ECO:0000256" key="13">
    <source>
        <dbReference type="ARBA" id="ARBA00054345"/>
    </source>
</evidence>
<dbReference type="CDD" id="cd14226">
    <property type="entry name" value="PKc_DYRK1"/>
    <property type="match status" value="1"/>
</dbReference>
<sequence>MAWFGALLESDALCVNNSLKTASGSTKVSRKRMAPALVAPPLRSGKDAKMDMTAPVGIVGDPYVPAASVGGWDPQLGRNVAYAVPPGYQPAFPAAEHNFQQILAPNPQQYYSIAQPGQQRAGDKQYAFTMTPDQLRNPPRNEVVRPSRPIYRNPAEAPLRKLTVDLIKTYKNINESFYARKQRRHEPAHQTVHPSSSTGHQPLPQQPSSQTMAPQPQQTHMQPPAQQPTVSTSQQIPQTLIQPQNHAQPTDYVLQQQHAYQQQHKFEPLQQLPDQVAHSSHQDPQFEPQTKTNRARASRNGPNNDGYDDTNFDYIVKEGEFFNNRYLIMGPIGKGSFGQVTKAYDKVEKEYVAIKIIKNKKTFFDQAQIEIRLLEMMNRHDSEGKYNIVNLKSHFVHRNHLCLVFELLSYNLYDLLRNTNFRGVSLNLTRKFGQQLAKTLLFLSSPDLSIIHCDLKPENVLLCNPKRSAIKIIDFGSSCQTGHRIYQYIQSRFYRSPEILLGIAYDTKIDMWSLGCILVEMHTGEPLFAGSSELDQMMKIVEVLGMPPKEMLDIGPKTKKYFDKTEDGVYYCKRTRGSYTKPYEPPGHRKLQDILGVASGGPHGRRAGEPGHSVEDYCKFKDLIKRMLTYDPKVRISPYFAVRHPFLKKTKEEQGQPQPSAPQQTPAAQPSTQENTPRYNEMWSSQMDTSEPIDPNAQIVYGQMAGSSTQSGHPVEYSARRSDNNDPTKPNFGGHFSYSTNDMYHPNGSTSGGPVRNHSFDSRVAPIPPKAPPAPAPNQPGYPGFPQQSAPSFT</sequence>
<dbReference type="Gene3D" id="3.30.200.20">
    <property type="entry name" value="Phosphorylase Kinase, domain 1"/>
    <property type="match status" value="1"/>
</dbReference>
<dbReference type="GO" id="GO:0004712">
    <property type="term" value="F:protein serine/threonine/tyrosine kinase activity"/>
    <property type="evidence" value="ECO:0007669"/>
    <property type="project" value="UniProtKB-EC"/>
</dbReference>
<evidence type="ECO:0000256" key="16">
    <source>
        <dbReference type="ARBA" id="ARBA00081336"/>
    </source>
</evidence>
<feature type="region of interest" description="Disordered" evidence="18">
    <location>
        <begin position="274"/>
        <end position="310"/>
    </location>
</feature>
<keyword evidence="9" id="KW-0539">Nucleus</keyword>
<feature type="compositionally biased region" description="Polar residues" evidence="18">
    <location>
        <begin position="206"/>
        <end position="221"/>
    </location>
</feature>
<evidence type="ECO:0000256" key="7">
    <source>
        <dbReference type="ARBA" id="ARBA00022777"/>
    </source>
</evidence>
<dbReference type="InterPro" id="IPR000719">
    <property type="entry name" value="Prot_kinase_dom"/>
</dbReference>
<dbReference type="PROSITE" id="PS00108">
    <property type="entry name" value="PROTEIN_KINASE_ST"/>
    <property type="match status" value="1"/>
</dbReference>
<keyword evidence="8 17" id="KW-0067">ATP-binding</keyword>
<proteinExistence type="inferred from homology"/>
<dbReference type="Pfam" id="PF00069">
    <property type="entry name" value="Pkinase"/>
    <property type="match status" value="1"/>
</dbReference>
<evidence type="ECO:0000256" key="5">
    <source>
        <dbReference type="ARBA" id="ARBA00022679"/>
    </source>
</evidence>
<evidence type="ECO:0000256" key="4">
    <source>
        <dbReference type="ARBA" id="ARBA00022527"/>
    </source>
</evidence>
<comment type="catalytic activity">
    <reaction evidence="10">
        <text>L-seryl-[protein] + ATP = O-phospho-L-seryl-[protein] + ADP + H(+)</text>
        <dbReference type="Rhea" id="RHEA:17989"/>
        <dbReference type="Rhea" id="RHEA-COMP:9863"/>
        <dbReference type="Rhea" id="RHEA-COMP:11604"/>
        <dbReference type="ChEBI" id="CHEBI:15378"/>
        <dbReference type="ChEBI" id="CHEBI:29999"/>
        <dbReference type="ChEBI" id="CHEBI:30616"/>
        <dbReference type="ChEBI" id="CHEBI:83421"/>
        <dbReference type="ChEBI" id="CHEBI:456216"/>
        <dbReference type="EC" id="2.7.12.1"/>
    </reaction>
</comment>
<dbReference type="EC" id="2.7.12.1" evidence="3"/>
<dbReference type="Gene3D" id="1.10.510.10">
    <property type="entry name" value="Transferase(Phosphotransferase) domain 1"/>
    <property type="match status" value="1"/>
</dbReference>
<feature type="compositionally biased region" description="Pro residues" evidence="18">
    <location>
        <begin position="766"/>
        <end position="780"/>
    </location>
</feature>
<feature type="domain" description="Protein kinase" evidence="19">
    <location>
        <begin position="326"/>
        <end position="647"/>
    </location>
</feature>
<evidence type="ECO:0000256" key="10">
    <source>
        <dbReference type="ARBA" id="ARBA00049003"/>
    </source>
</evidence>
<evidence type="ECO:0000313" key="21">
    <source>
        <dbReference type="WBParaSite" id="MBELARI_LOCUS14414"/>
    </source>
</evidence>
<dbReference type="PROSITE" id="PS50011">
    <property type="entry name" value="PROTEIN_KINASE_DOM"/>
    <property type="match status" value="1"/>
</dbReference>
<evidence type="ECO:0000256" key="12">
    <source>
        <dbReference type="ARBA" id="ARBA00051680"/>
    </source>
</evidence>
<evidence type="ECO:0000256" key="18">
    <source>
        <dbReference type="SAM" id="MobiDB-lite"/>
    </source>
</evidence>
<dbReference type="PANTHER" id="PTHR24058">
    <property type="entry name" value="DUAL SPECIFICITY PROTEIN KINASE"/>
    <property type="match status" value="1"/>
</dbReference>
<dbReference type="InterPro" id="IPR017441">
    <property type="entry name" value="Protein_kinase_ATP_BS"/>
</dbReference>
<comment type="catalytic activity">
    <reaction evidence="12">
        <text>L-tyrosyl-[protein] + ATP = O-phospho-L-tyrosyl-[protein] + ADP + H(+)</text>
        <dbReference type="Rhea" id="RHEA:10596"/>
        <dbReference type="Rhea" id="RHEA-COMP:10136"/>
        <dbReference type="Rhea" id="RHEA-COMP:20101"/>
        <dbReference type="ChEBI" id="CHEBI:15378"/>
        <dbReference type="ChEBI" id="CHEBI:30616"/>
        <dbReference type="ChEBI" id="CHEBI:46858"/>
        <dbReference type="ChEBI" id="CHEBI:61978"/>
        <dbReference type="ChEBI" id="CHEBI:456216"/>
        <dbReference type="EC" id="2.7.12.1"/>
    </reaction>
</comment>
<dbReference type="WBParaSite" id="MBELARI_LOCUS14414">
    <property type="protein sequence ID" value="MBELARI_LOCUS14414"/>
    <property type="gene ID" value="MBELARI_LOCUS14414"/>
</dbReference>
<feature type="binding site" evidence="17">
    <location>
        <position position="355"/>
    </location>
    <ligand>
        <name>ATP</name>
        <dbReference type="ChEBI" id="CHEBI:30616"/>
    </ligand>
</feature>
<comment type="similarity">
    <text evidence="2">Belongs to the protein kinase superfamily. CMGC Ser/Thr protein kinase family. MNB/DYRK subfamily.</text>
</comment>
<name>A0AAF3EK84_9BILA</name>
<keyword evidence="4" id="KW-0723">Serine/threonine-protein kinase</keyword>
<dbReference type="Proteomes" id="UP000887575">
    <property type="component" value="Unassembled WGS sequence"/>
</dbReference>
<organism evidence="20 21">
    <name type="scientific">Mesorhabditis belari</name>
    <dbReference type="NCBI Taxonomy" id="2138241"/>
    <lineage>
        <taxon>Eukaryota</taxon>
        <taxon>Metazoa</taxon>
        <taxon>Ecdysozoa</taxon>
        <taxon>Nematoda</taxon>
        <taxon>Chromadorea</taxon>
        <taxon>Rhabditida</taxon>
        <taxon>Rhabditina</taxon>
        <taxon>Rhabditomorpha</taxon>
        <taxon>Rhabditoidea</taxon>
        <taxon>Rhabditidae</taxon>
        <taxon>Mesorhabditinae</taxon>
        <taxon>Mesorhabditis</taxon>
    </lineage>
</organism>
<dbReference type="FunFam" id="1.10.510.10:FF:000117">
    <property type="entry name" value="dual specificity tyrosine-phosphorylation-regulated kinase 1A isoform X1"/>
    <property type="match status" value="1"/>
</dbReference>
<evidence type="ECO:0000256" key="9">
    <source>
        <dbReference type="ARBA" id="ARBA00023242"/>
    </source>
</evidence>